<dbReference type="EMBL" id="BARS01054781">
    <property type="protein sequence ID" value="GAG51605.1"/>
    <property type="molecule type" value="Genomic_DNA"/>
</dbReference>
<evidence type="ECO:0000313" key="2">
    <source>
        <dbReference type="EMBL" id="GAG51605.1"/>
    </source>
</evidence>
<accession>X0Y773</accession>
<evidence type="ECO:0000259" key="1">
    <source>
        <dbReference type="Pfam" id="PF07005"/>
    </source>
</evidence>
<dbReference type="Gene3D" id="3.40.50.10840">
    <property type="entry name" value="Putative sugar-binding, N-terminal domain"/>
    <property type="match status" value="1"/>
</dbReference>
<dbReference type="InterPro" id="IPR010737">
    <property type="entry name" value="4-carb_acid_sugar_kinase_N"/>
</dbReference>
<dbReference type="InterPro" id="IPR037051">
    <property type="entry name" value="4-carb_acid_sugar_kinase_N_sf"/>
</dbReference>
<organism evidence="2">
    <name type="scientific">marine sediment metagenome</name>
    <dbReference type="NCBI Taxonomy" id="412755"/>
    <lineage>
        <taxon>unclassified sequences</taxon>
        <taxon>metagenomes</taxon>
        <taxon>ecological metagenomes</taxon>
    </lineage>
</organism>
<dbReference type="Pfam" id="PF07005">
    <property type="entry name" value="SBD_N"/>
    <property type="match status" value="1"/>
</dbReference>
<reference evidence="2" key="1">
    <citation type="journal article" date="2014" name="Front. Microbiol.">
        <title>High frequency of phylogenetically diverse reductive dehalogenase-homologous genes in deep subseafloor sedimentary metagenomes.</title>
        <authorList>
            <person name="Kawai M."/>
            <person name="Futagami T."/>
            <person name="Toyoda A."/>
            <person name="Takaki Y."/>
            <person name="Nishi S."/>
            <person name="Hori S."/>
            <person name="Arai W."/>
            <person name="Tsubouchi T."/>
            <person name="Morono Y."/>
            <person name="Uchiyama I."/>
            <person name="Ito T."/>
            <person name="Fujiyama A."/>
            <person name="Inagaki F."/>
            <person name="Takami H."/>
        </authorList>
    </citation>
    <scope>NUCLEOTIDE SEQUENCE</scope>
    <source>
        <strain evidence="2">Expedition CK06-06</strain>
    </source>
</reference>
<sequence length="130" mass="13850">MTANKTLGIIADDLTGAMDSSGYLANQGFTTNIIIDPDFYSTADILAINTDSRVDDINTANEKVRRAVRTLTGRIIYKKIDSTLRGNIGAELQAAMEELACEKAVVAPAFPSIGRTTVNGVLQVDGTRVG</sequence>
<comment type="caution">
    <text evidence="2">The sequence shown here is derived from an EMBL/GenBank/DDBJ whole genome shotgun (WGS) entry which is preliminary data.</text>
</comment>
<proteinExistence type="predicted"/>
<dbReference type="AlphaFoldDB" id="X0Y773"/>
<gene>
    <name evidence="2" type="ORF">S01H1_81020</name>
</gene>
<name>X0Y773_9ZZZZ</name>
<protein>
    <recommendedName>
        <fullName evidence="1">Four-carbon acid sugar kinase N-terminal domain-containing protein</fullName>
    </recommendedName>
</protein>
<feature type="domain" description="Four-carbon acid sugar kinase N-terminal" evidence="1">
    <location>
        <begin position="7"/>
        <end position="128"/>
    </location>
</feature>
<dbReference type="SUPFAM" id="SSF142764">
    <property type="entry name" value="YgbK-like"/>
    <property type="match status" value="1"/>
</dbReference>
<feature type="non-terminal residue" evidence="2">
    <location>
        <position position="130"/>
    </location>
</feature>